<reference evidence="1 2" key="1">
    <citation type="submission" date="2021-03" db="EMBL/GenBank/DDBJ databases">
        <title>Sequencing the genomes of 1000 actinobacteria strains.</title>
        <authorList>
            <person name="Klenk H.-P."/>
        </authorList>
    </citation>
    <scope>NUCLEOTIDE SEQUENCE [LARGE SCALE GENOMIC DNA]</scope>
    <source>
        <strain evidence="1 2">DSM 18824</strain>
    </source>
</reference>
<evidence type="ECO:0000313" key="2">
    <source>
        <dbReference type="Proteomes" id="UP000755585"/>
    </source>
</evidence>
<protein>
    <submittedName>
        <fullName evidence="1">Uncharacterized protein</fullName>
    </submittedName>
</protein>
<proteinExistence type="predicted"/>
<comment type="caution">
    <text evidence="1">The sequence shown here is derived from an EMBL/GenBank/DDBJ whole genome shotgun (WGS) entry which is preliminary data.</text>
</comment>
<dbReference type="Proteomes" id="UP000755585">
    <property type="component" value="Unassembled WGS sequence"/>
</dbReference>
<gene>
    <name evidence="1" type="ORF">JOF29_007939</name>
</gene>
<organism evidence="1 2">
    <name type="scientific">Kribbella aluminosa</name>
    <dbReference type="NCBI Taxonomy" id="416017"/>
    <lineage>
        <taxon>Bacteria</taxon>
        <taxon>Bacillati</taxon>
        <taxon>Actinomycetota</taxon>
        <taxon>Actinomycetes</taxon>
        <taxon>Propionibacteriales</taxon>
        <taxon>Kribbellaceae</taxon>
        <taxon>Kribbella</taxon>
    </lineage>
</organism>
<keyword evidence="2" id="KW-1185">Reference proteome</keyword>
<dbReference type="RefSeq" id="WP_209699277.1">
    <property type="nucleotide sequence ID" value="NZ_BAAAVU010000004.1"/>
</dbReference>
<name>A0ABS4UZ66_9ACTN</name>
<dbReference type="EMBL" id="JAGINT010000002">
    <property type="protein sequence ID" value="MBP2356829.1"/>
    <property type="molecule type" value="Genomic_DNA"/>
</dbReference>
<accession>A0ABS4UZ66</accession>
<sequence>MAALDEIYVPGSSPWAADRALLASYRKQKVRVQGLQITIESTTIAARTPTTVTLRTVDHLTAGAAVDQEGTKTPLPPGQPSARLITLTAVHPSPNRPGSQPWRITTVAQA</sequence>
<evidence type="ECO:0000313" key="1">
    <source>
        <dbReference type="EMBL" id="MBP2356829.1"/>
    </source>
</evidence>